<evidence type="ECO:0000256" key="1">
    <source>
        <dbReference type="SAM" id="Phobius"/>
    </source>
</evidence>
<dbReference type="AlphaFoldDB" id="A0A2M7G4C3"/>
<comment type="caution">
    <text evidence="2">The sequence shown here is derived from an EMBL/GenBank/DDBJ whole genome shotgun (WGS) entry which is preliminary data.</text>
</comment>
<organism evidence="2 3">
    <name type="scientific">bacterium (Candidatus Blackallbacteria) CG17_big_fil_post_rev_8_21_14_2_50_48_46</name>
    <dbReference type="NCBI Taxonomy" id="2014261"/>
    <lineage>
        <taxon>Bacteria</taxon>
        <taxon>Candidatus Blackallbacteria</taxon>
    </lineage>
</organism>
<sequence length="201" mass="22198">MSIRMRIFRQSQKGFTILELLMALVIFIMVTAGIQLFVISAMTSMSRQTKAEIAEDLGEMVSTQVARSSTNFQVLDDIVGLNRAAYTAAPLALTLYSNANPNVNPLNPNSNTTVSGLFGTQGLSNIDAQAKKLPWVEIKLFAKPMPAEQEIPFTNPTQYITVPSLTQIEVSTEVSWKNPASTKVRTRTFTRVLSKDFSSYP</sequence>
<proteinExistence type="predicted"/>
<dbReference type="InterPro" id="IPR012902">
    <property type="entry name" value="N_methyl_site"/>
</dbReference>
<feature type="transmembrane region" description="Helical" evidence="1">
    <location>
        <begin position="20"/>
        <end position="42"/>
    </location>
</feature>
<dbReference type="NCBIfam" id="TIGR02532">
    <property type="entry name" value="IV_pilin_GFxxxE"/>
    <property type="match status" value="1"/>
</dbReference>
<gene>
    <name evidence="2" type="ORF">COW36_11460</name>
</gene>
<keyword evidence="1" id="KW-1133">Transmembrane helix</keyword>
<accession>A0A2M7G4C3</accession>
<reference evidence="2 3" key="1">
    <citation type="submission" date="2017-09" db="EMBL/GenBank/DDBJ databases">
        <title>Depth-based differentiation of microbial function through sediment-hosted aquifers and enrichment of novel symbionts in the deep terrestrial subsurface.</title>
        <authorList>
            <person name="Probst A.J."/>
            <person name="Ladd B."/>
            <person name="Jarett J.K."/>
            <person name="Geller-Mcgrath D.E."/>
            <person name="Sieber C.M."/>
            <person name="Emerson J.B."/>
            <person name="Anantharaman K."/>
            <person name="Thomas B.C."/>
            <person name="Malmstrom R."/>
            <person name="Stieglmeier M."/>
            <person name="Klingl A."/>
            <person name="Woyke T."/>
            <person name="Ryan C.M."/>
            <person name="Banfield J.F."/>
        </authorList>
    </citation>
    <scope>NUCLEOTIDE SEQUENCE [LARGE SCALE GENOMIC DNA]</scope>
    <source>
        <strain evidence="2">CG17_big_fil_post_rev_8_21_14_2_50_48_46</strain>
    </source>
</reference>
<name>A0A2M7G4C3_9BACT</name>
<protein>
    <submittedName>
        <fullName evidence="2">Uncharacterized protein</fullName>
    </submittedName>
</protein>
<keyword evidence="1" id="KW-0472">Membrane</keyword>
<keyword evidence="1" id="KW-0812">Transmembrane</keyword>
<dbReference type="Proteomes" id="UP000231019">
    <property type="component" value="Unassembled WGS sequence"/>
</dbReference>
<evidence type="ECO:0000313" key="2">
    <source>
        <dbReference type="EMBL" id="PIW16755.1"/>
    </source>
</evidence>
<evidence type="ECO:0000313" key="3">
    <source>
        <dbReference type="Proteomes" id="UP000231019"/>
    </source>
</evidence>
<dbReference type="EMBL" id="PFFQ01000035">
    <property type="protein sequence ID" value="PIW16755.1"/>
    <property type="molecule type" value="Genomic_DNA"/>
</dbReference>
<dbReference type="Pfam" id="PF07963">
    <property type="entry name" value="N_methyl"/>
    <property type="match status" value="1"/>
</dbReference>